<proteinExistence type="inferred from homology"/>
<organism evidence="5 6">
    <name type="scientific">Mojavia pulchra JT2-VF2</name>
    <dbReference type="NCBI Taxonomy" id="287848"/>
    <lineage>
        <taxon>Bacteria</taxon>
        <taxon>Bacillati</taxon>
        <taxon>Cyanobacteriota</taxon>
        <taxon>Cyanophyceae</taxon>
        <taxon>Nostocales</taxon>
        <taxon>Nostocaceae</taxon>
    </lineage>
</organism>
<protein>
    <submittedName>
        <fullName evidence="5">Restriction endonuclease subunit S</fullName>
    </submittedName>
</protein>
<dbReference type="GO" id="GO:0004519">
    <property type="term" value="F:endonuclease activity"/>
    <property type="evidence" value="ECO:0007669"/>
    <property type="project" value="UniProtKB-KW"/>
</dbReference>
<dbReference type="SUPFAM" id="SSF116734">
    <property type="entry name" value="DNA methylase specificity domain"/>
    <property type="match status" value="1"/>
</dbReference>
<comment type="similarity">
    <text evidence="1">Belongs to the type-I restriction system S methylase family.</text>
</comment>
<keyword evidence="5" id="KW-0255">Endonuclease</keyword>
<feature type="domain" description="Type I restriction modification DNA specificity" evidence="4">
    <location>
        <begin position="4"/>
        <end position="164"/>
    </location>
</feature>
<reference evidence="5" key="2">
    <citation type="journal article" date="2022" name="Microbiol. Resour. Announc.">
        <title>Metagenome Sequencing to Explore Phylogenomics of Terrestrial Cyanobacteria.</title>
        <authorList>
            <person name="Ward R.D."/>
            <person name="Stajich J.E."/>
            <person name="Johansen J.R."/>
            <person name="Huntemann M."/>
            <person name="Clum A."/>
            <person name="Foster B."/>
            <person name="Foster B."/>
            <person name="Roux S."/>
            <person name="Palaniappan K."/>
            <person name="Varghese N."/>
            <person name="Mukherjee S."/>
            <person name="Reddy T.B.K."/>
            <person name="Daum C."/>
            <person name="Copeland A."/>
            <person name="Chen I.A."/>
            <person name="Ivanova N.N."/>
            <person name="Kyrpides N.C."/>
            <person name="Shapiro N."/>
            <person name="Eloe-Fadrosh E.A."/>
            <person name="Pietrasiak N."/>
        </authorList>
    </citation>
    <scope>NUCLEOTIDE SEQUENCE</scope>
    <source>
        <strain evidence="5">JT2-VF2</strain>
    </source>
</reference>
<keyword evidence="2" id="KW-0680">Restriction system</keyword>
<dbReference type="InterPro" id="IPR000055">
    <property type="entry name" value="Restrct_endonuc_typeI_TRD"/>
</dbReference>
<dbReference type="AlphaFoldDB" id="A0A951PV68"/>
<evidence type="ECO:0000259" key="4">
    <source>
        <dbReference type="Pfam" id="PF01420"/>
    </source>
</evidence>
<evidence type="ECO:0000256" key="3">
    <source>
        <dbReference type="ARBA" id="ARBA00023125"/>
    </source>
</evidence>
<evidence type="ECO:0000313" key="5">
    <source>
        <dbReference type="EMBL" id="MBW4560546.1"/>
    </source>
</evidence>
<keyword evidence="5" id="KW-0540">Nuclease</keyword>
<dbReference type="GO" id="GO:0003677">
    <property type="term" value="F:DNA binding"/>
    <property type="evidence" value="ECO:0007669"/>
    <property type="project" value="UniProtKB-KW"/>
</dbReference>
<name>A0A951PV68_9NOST</name>
<gene>
    <name evidence="5" type="ORF">KME32_05200</name>
</gene>
<dbReference type="CDD" id="cd16961">
    <property type="entry name" value="RMtype1_S_TRD-CR_like"/>
    <property type="match status" value="1"/>
</dbReference>
<evidence type="ECO:0000256" key="1">
    <source>
        <dbReference type="ARBA" id="ARBA00010923"/>
    </source>
</evidence>
<dbReference type="InterPro" id="IPR052021">
    <property type="entry name" value="Type-I_RS_S_subunit"/>
</dbReference>
<accession>A0A951PV68</accession>
<dbReference type="Gene3D" id="3.90.220.20">
    <property type="entry name" value="DNA methylase specificity domains"/>
    <property type="match status" value="1"/>
</dbReference>
<dbReference type="EMBL" id="JAHHHN010000002">
    <property type="protein sequence ID" value="MBW4560546.1"/>
    <property type="molecule type" value="Genomic_DNA"/>
</dbReference>
<dbReference type="Proteomes" id="UP000715781">
    <property type="component" value="Unassembled WGS sequence"/>
</dbReference>
<dbReference type="PANTHER" id="PTHR30408">
    <property type="entry name" value="TYPE-1 RESTRICTION ENZYME ECOKI SPECIFICITY PROTEIN"/>
    <property type="match status" value="1"/>
</dbReference>
<dbReference type="PANTHER" id="PTHR30408:SF12">
    <property type="entry name" value="TYPE I RESTRICTION ENZYME MJAVIII SPECIFICITY SUBUNIT"/>
    <property type="match status" value="1"/>
</dbReference>
<dbReference type="InterPro" id="IPR044946">
    <property type="entry name" value="Restrct_endonuc_typeI_TRD_sf"/>
</dbReference>
<dbReference type="Pfam" id="PF01420">
    <property type="entry name" value="Methylase_S"/>
    <property type="match status" value="1"/>
</dbReference>
<comment type="caution">
    <text evidence="5">The sequence shown here is derived from an EMBL/GenBank/DDBJ whole genome shotgun (WGS) entry which is preliminary data.</text>
</comment>
<dbReference type="GO" id="GO:0009307">
    <property type="term" value="P:DNA restriction-modification system"/>
    <property type="evidence" value="ECO:0007669"/>
    <property type="project" value="UniProtKB-KW"/>
</dbReference>
<evidence type="ECO:0000313" key="6">
    <source>
        <dbReference type="Proteomes" id="UP000715781"/>
    </source>
</evidence>
<reference evidence="5" key="1">
    <citation type="submission" date="2021-05" db="EMBL/GenBank/DDBJ databases">
        <authorList>
            <person name="Pietrasiak N."/>
            <person name="Ward R."/>
            <person name="Stajich J.E."/>
            <person name="Kurbessoian T."/>
        </authorList>
    </citation>
    <scope>NUCLEOTIDE SEQUENCE</scope>
    <source>
        <strain evidence="5">JT2-VF2</strain>
    </source>
</reference>
<sequence>MNQRWIKKRLGEVCEISSTLVDPRKPEFINLLHIGAGNMISETGDLVDIKTAKEEGLKSGKFLFDRTMVLYSKIRPYLMKVARPDFDGLCSADVYPLSPDTTQLDRDFLFYLLISREFTEYAIEGSSRAGMPKVNRDHLFNFTTYIPPLLEQKRIVVILDEAFEGIDRAIANTEKNLANS</sequence>
<keyword evidence="5" id="KW-0378">Hydrolase</keyword>
<keyword evidence="3" id="KW-0238">DNA-binding</keyword>
<evidence type="ECO:0000256" key="2">
    <source>
        <dbReference type="ARBA" id="ARBA00022747"/>
    </source>
</evidence>